<evidence type="ECO:0000259" key="6">
    <source>
        <dbReference type="PROSITE" id="PS50850"/>
    </source>
</evidence>
<organism evidence="7 8">
    <name type="scientific">Sphingomonas glacialis</name>
    <dbReference type="NCBI Taxonomy" id="658225"/>
    <lineage>
        <taxon>Bacteria</taxon>
        <taxon>Pseudomonadati</taxon>
        <taxon>Pseudomonadota</taxon>
        <taxon>Alphaproteobacteria</taxon>
        <taxon>Sphingomonadales</taxon>
        <taxon>Sphingomonadaceae</taxon>
        <taxon>Sphingomonas</taxon>
    </lineage>
</organism>
<feature type="transmembrane region" description="Helical" evidence="5">
    <location>
        <begin position="332"/>
        <end position="349"/>
    </location>
</feature>
<name>A0ABQ3LCB8_9SPHN</name>
<feature type="transmembrane region" description="Helical" evidence="5">
    <location>
        <begin position="388"/>
        <end position="412"/>
    </location>
</feature>
<dbReference type="PANTHER" id="PTHR42718">
    <property type="entry name" value="MAJOR FACILITATOR SUPERFAMILY MULTIDRUG TRANSPORTER MFSC"/>
    <property type="match status" value="1"/>
</dbReference>
<evidence type="ECO:0000256" key="5">
    <source>
        <dbReference type="SAM" id="Phobius"/>
    </source>
</evidence>
<feature type="transmembrane region" description="Helical" evidence="5">
    <location>
        <begin position="224"/>
        <end position="244"/>
    </location>
</feature>
<feature type="transmembrane region" description="Helical" evidence="5">
    <location>
        <begin position="126"/>
        <end position="148"/>
    </location>
</feature>
<feature type="transmembrane region" description="Helical" evidence="5">
    <location>
        <begin position="361"/>
        <end position="382"/>
    </location>
</feature>
<dbReference type="PROSITE" id="PS50850">
    <property type="entry name" value="MFS"/>
    <property type="match status" value="1"/>
</dbReference>
<dbReference type="Gene3D" id="1.20.1250.20">
    <property type="entry name" value="MFS general substrate transporter like domains"/>
    <property type="match status" value="1"/>
</dbReference>
<feature type="transmembrane region" description="Helical" evidence="5">
    <location>
        <begin position="297"/>
        <end position="320"/>
    </location>
</feature>
<accession>A0ABQ3LCB8</accession>
<sequence length="489" mass="49931">MLLCMSSETIPPHPPSPLLSEVGVAQLLGYRRRLAFTTVILALVLEIVDTTIVNTALPAIQRGLGASESATQWVVTGYFLMFAILLVAGGRLGDLYGYRRLFLVGVGGFTLASLACGLAPDATTLIAARFAQGAAAAIMAPQMIALVQLMYSPLERVARLAVFGLVGGLAAIGGPILGGLLIAANPAGLGWRVVFLINLPIGLVALVAGWWLLPRGRSPHALRLDPIGTLLLGAALIALLIPAIEGRALGWPWWSIALPVASVVLAIAFWRHSVRRTARVGSALIAPELFAAPTFRLGLSMTLLFATATNGFLLVLSMVLQRGLGMSPLDTALLHLPFGLGVMAGIALIGPRVLPRVGAGLLIFGALTMALGLAGTAAAVAFAPIPGLIAATLALSGIGMGCITGPLGPVTLARVDRGHAGVAGGMHNGAQQIGGALGAAVIGSLFFAILDHGGAQRAFGGAVALDIVLLAAVALLARFLPGAIFAPEG</sequence>
<evidence type="ECO:0000256" key="1">
    <source>
        <dbReference type="ARBA" id="ARBA00004141"/>
    </source>
</evidence>
<keyword evidence="2 5" id="KW-0812">Transmembrane</keyword>
<feature type="transmembrane region" description="Helical" evidence="5">
    <location>
        <begin position="101"/>
        <end position="120"/>
    </location>
</feature>
<protein>
    <submittedName>
        <fullName evidence="7">MFS transporter</fullName>
    </submittedName>
</protein>
<feature type="transmembrane region" description="Helical" evidence="5">
    <location>
        <begin position="69"/>
        <end position="89"/>
    </location>
</feature>
<dbReference type="CDD" id="cd17321">
    <property type="entry name" value="MFS_MMR_MDR_like"/>
    <property type="match status" value="1"/>
</dbReference>
<keyword evidence="4 5" id="KW-0472">Membrane</keyword>
<dbReference type="Gene3D" id="1.20.1720.10">
    <property type="entry name" value="Multidrug resistance protein D"/>
    <property type="match status" value="1"/>
</dbReference>
<gene>
    <name evidence="7" type="ORF">GCM10008023_00150</name>
</gene>
<proteinExistence type="predicted"/>
<dbReference type="InterPro" id="IPR036259">
    <property type="entry name" value="MFS_trans_sf"/>
</dbReference>
<evidence type="ECO:0000313" key="7">
    <source>
        <dbReference type="EMBL" id="GHH06816.1"/>
    </source>
</evidence>
<keyword evidence="8" id="KW-1185">Reference proteome</keyword>
<evidence type="ECO:0000256" key="2">
    <source>
        <dbReference type="ARBA" id="ARBA00022692"/>
    </source>
</evidence>
<feature type="transmembrane region" description="Helical" evidence="5">
    <location>
        <begin position="433"/>
        <end position="450"/>
    </location>
</feature>
<dbReference type="SUPFAM" id="SSF103473">
    <property type="entry name" value="MFS general substrate transporter"/>
    <property type="match status" value="1"/>
</dbReference>
<dbReference type="Pfam" id="PF07690">
    <property type="entry name" value="MFS_1"/>
    <property type="match status" value="1"/>
</dbReference>
<feature type="transmembrane region" description="Helical" evidence="5">
    <location>
        <begin position="189"/>
        <end position="212"/>
    </location>
</feature>
<evidence type="ECO:0000256" key="4">
    <source>
        <dbReference type="ARBA" id="ARBA00023136"/>
    </source>
</evidence>
<dbReference type="InterPro" id="IPR011701">
    <property type="entry name" value="MFS"/>
</dbReference>
<dbReference type="EMBL" id="BNAQ01000001">
    <property type="protein sequence ID" value="GHH06816.1"/>
    <property type="molecule type" value="Genomic_DNA"/>
</dbReference>
<comment type="caution">
    <text evidence="7">The sequence shown here is derived from an EMBL/GenBank/DDBJ whole genome shotgun (WGS) entry which is preliminary data.</text>
</comment>
<dbReference type="Proteomes" id="UP000652430">
    <property type="component" value="Unassembled WGS sequence"/>
</dbReference>
<evidence type="ECO:0000256" key="3">
    <source>
        <dbReference type="ARBA" id="ARBA00022989"/>
    </source>
</evidence>
<feature type="transmembrane region" description="Helical" evidence="5">
    <location>
        <begin position="250"/>
        <end position="270"/>
    </location>
</feature>
<reference evidence="8" key="1">
    <citation type="journal article" date="2019" name="Int. J. Syst. Evol. Microbiol.">
        <title>The Global Catalogue of Microorganisms (GCM) 10K type strain sequencing project: providing services to taxonomists for standard genome sequencing and annotation.</title>
        <authorList>
            <consortium name="The Broad Institute Genomics Platform"/>
            <consortium name="The Broad Institute Genome Sequencing Center for Infectious Disease"/>
            <person name="Wu L."/>
            <person name="Ma J."/>
        </authorList>
    </citation>
    <scope>NUCLEOTIDE SEQUENCE [LARGE SCALE GENOMIC DNA]</scope>
    <source>
        <strain evidence="8">CGMCC 1.8957</strain>
    </source>
</reference>
<comment type="subcellular location">
    <subcellularLocation>
        <location evidence="1">Membrane</location>
        <topology evidence="1">Multi-pass membrane protein</topology>
    </subcellularLocation>
</comment>
<keyword evidence="3 5" id="KW-1133">Transmembrane helix</keyword>
<dbReference type="InterPro" id="IPR020846">
    <property type="entry name" value="MFS_dom"/>
</dbReference>
<dbReference type="PANTHER" id="PTHR42718:SF39">
    <property type="entry name" value="ACTINORHODIN TRANSPORTER-RELATED"/>
    <property type="match status" value="1"/>
</dbReference>
<feature type="transmembrane region" description="Helical" evidence="5">
    <location>
        <begin position="462"/>
        <end position="486"/>
    </location>
</feature>
<feature type="transmembrane region" description="Helical" evidence="5">
    <location>
        <begin position="34"/>
        <end position="57"/>
    </location>
</feature>
<feature type="transmembrane region" description="Helical" evidence="5">
    <location>
        <begin position="160"/>
        <end position="183"/>
    </location>
</feature>
<evidence type="ECO:0000313" key="8">
    <source>
        <dbReference type="Proteomes" id="UP000652430"/>
    </source>
</evidence>
<feature type="domain" description="Major facilitator superfamily (MFS) profile" evidence="6">
    <location>
        <begin position="35"/>
        <end position="489"/>
    </location>
</feature>